<dbReference type="Gene3D" id="3.10.20.90">
    <property type="entry name" value="Phosphatidylinositol 3-kinase Catalytic Subunit, Chain A, domain 1"/>
    <property type="match status" value="1"/>
</dbReference>
<feature type="domain" description="PB1" evidence="3">
    <location>
        <begin position="30"/>
        <end position="120"/>
    </location>
</feature>
<keyword evidence="2" id="KW-0732">Signal</keyword>
<dbReference type="InterPro" id="IPR053793">
    <property type="entry name" value="PB1-like"/>
</dbReference>
<comment type="caution">
    <text evidence="4">The sequence shown here is derived from an EMBL/GenBank/DDBJ whole genome shotgun (WGS) entry which is preliminary data.</text>
</comment>
<dbReference type="AlphaFoldDB" id="A0A9P8D0F9"/>
<dbReference type="EMBL" id="JAIFTL010000037">
    <property type="protein sequence ID" value="KAG9325566.1"/>
    <property type="molecule type" value="Genomic_DNA"/>
</dbReference>
<evidence type="ECO:0000256" key="1">
    <source>
        <dbReference type="SAM" id="MobiDB-lite"/>
    </source>
</evidence>
<dbReference type="SMART" id="SM00666">
    <property type="entry name" value="PB1"/>
    <property type="match status" value="1"/>
</dbReference>
<sequence>MRQFLPFGHIAWVCYQLRLSLSLHVMDTSPSPCKVSLNGAFRRFLMGRPALWRDFEDKVRRARTDGFPQAYIRVVYSLPPNTVLDVQYKDEEGDVIKLNTDGELDDVLAMHALFSHIAPVKFEVSVSYQESLPSSIATSRSNSIMGDPLPQLTSCWLNGLNQNYNGVGQVDLVSTIASDTIASPLSRPRYQPSSIYGSDQSDDVSLIELEDSQELHSSSGHHETHSVDNGTLDESISYPQRDLVEALRLHKEMEQLEAYKLDAPVFTSSVLGNTRTTVEDYTDDQSDAGCMEQNHYDQAEDDQEPDTPQAGAVAAAVEHYETLATRSQQCFIDETTPLLGFEMMRIDNDVDASESSCTATEQYEQVVQQQAEPVVEQVHPVIPTEPSAPSTATASTSTSDRGSTVDESALIEQLQQLVKEFQDIIQNNPQLILSNVKVNVESFAGYLQTQAQIAAQNAQQAGQQVAAQAQEAASHIQEKAQEVASKVQESATQAPGPPSFPPGETSSFPVCGGNSIFGQHQRRQHQYPNCNRPSFSHHHGHPSPFFLHHARRNHFYERAYQHNQNQHPHNQHSHEDVISGTPPASNAPAP</sequence>
<dbReference type="SUPFAM" id="SSF54277">
    <property type="entry name" value="CAD &amp; PB1 domains"/>
    <property type="match status" value="1"/>
</dbReference>
<feature type="compositionally biased region" description="Low complexity" evidence="1">
    <location>
        <begin position="382"/>
        <end position="399"/>
    </location>
</feature>
<feature type="region of interest" description="Disordered" evidence="1">
    <location>
        <begin position="382"/>
        <end position="405"/>
    </location>
</feature>
<name>A0A9P8D0F9_MORAP</name>
<organism evidence="4 5">
    <name type="scientific">Mortierella alpina</name>
    <name type="common">Oleaginous fungus</name>
    <name type="synonym">Mortierella renispora</name>
    <dbReference type="NCBI Taxonomy" id="64518"/>
    <lineage>
        <taxon>Eukaryota</taxon>
        <taxon>Fungi</taxon>
        <taxon>Fungi incertae sedis</taxon>
        <taxon>Mucoromycota</taxon>
        <taxon>Mortierellomycotina</taxon>
        <taxon>Mortierellomycetes</taxon>
        <taxon>Mortierellales</taxon>
        <taxon>Mortierellaceae</taxon>
        <taxon>Mortierella</taxon>
    </lineage>
</organism>
<reference evidence="4" key="1">
    <citation type="submission" date="2021-07" db="EMBL/GenBank/DDBJ databases">
        <title>Draft genome of Mortierella alpina, strain LL118, isolated from an aspen leaf litter sample.</title>
        <authorList>
            <person name="Yang S."/>
            <person name="Vinatzer B.A."/>
        </authorList>
    </citation>
    <scope>NUCLEOTIDE SEQUENCE</scope>
    <source>
        <strain evidence="4">LL118</strain>
    </source>
</reference>
<gene>
    <name evidence="4" type="ORF">KVV02_004868</name>
</gene>
<evidence type="ECO:0000313" key="4">
    <source>
        <dbReference type="EMBL" id="KAG9325566.1"/>
    </source>
</evidence>
<evidence type="ECO:0000259" key="3">
    <source>
        <dbReference type="PROSITE" id="PS51745"/>
    </source>
</evidence>
<accession>A0A9P8D0F9</accession>
<feature type="signal peptide" evidence="2">
    <location>
        <begin position="1"/>
        <end position="22"/>
    </location>
</feature>
<feature type="region of interest" description="Disordered" evidence="1">
    <location>
        <begin position="481"/>
        <end position="546"/>
    </location>
</feature>
<dbReference type="InterPro" id="IPR000270">
    <property type="entry name" value="PB1_dom"/>
</dbReference>
<feature type="chain" id="PRO_5040408314" description="PB1 domain-containing protein" evidence="2">
    <location>
        <begin position="23"/>
        <end position="590"/>
    </location>
</feature>
<feature type="region of interest" description="Disordered" evidence="1">
    <location>
        <begin position="212"/>
        <end position="234"/>
    </location>
</feature>
<dbReference type="CDD" id="cd05992">
    <property type="entry name" value="PB1"/>
    <property type="match status" value="1"/>
</dbReference>
<dbReference type="Proteomes" id="UP000717515">
    <property type="component" value="Unassembled WGS sequence"/>
</dbReference>
<evidence type="ECO:0000256" key="2">
    <source>
        <dbReference type="SAM" id="SignalP"/>
    </source>
</evidence>
<evidence type="ECO:0000313" key="5">
    <source>
        <dbReference type="Proteomes" id="UP000717515"/>
    </source>
</evidence>
<feature type="region of interest" description="Disordered" evidence="1">
    <location>
        <begin position="564"/>
        <end position="590"/>
    </location>
</feature>
<proteinExistence type="predicted"/>
<dbReference type="PROSITE" id="PS51745">
    <property type="entry name" value="PB1"/>
    <property type="match status" value="1"/>
</dbReference>
<protein>
    <recommendedName>
        <fullName evidence="3">PB1 domain-containing protein</fullName>
    </recommendedName>
</protein>